<keyword evidence="3" id="KW-1185">Reference proteome</keyword>
<proteinExistence type="predicted"/>
<feature type="coiled-coil region" evidence="1">
    <location>
        <begin position="108"/>
        <end position="142"/>
    </location>
</feature>
<dbReference type="Proteomes" id="UP001558652">
    <property type="component" value="Unassembled WGS sequence"/>
</dbReference>
<evidence type="ECO:0000313" key="3">
    <source>
        <dbReference type="Proteomes" id="UP001558652"/>
    </source>
</evidence>
<evidence type="ECO:0000313" key="2">
    <source>
        <dbReference type="EMBL" id="KAL1130740.1"/>
    </source>
</evidence>
<dbReference type="AlphaFoldDB" id="A0ABD0YHH4"/>
<protein>
    <submittedName>
        <fullName evidence="2">Uncharacterized protein</fullName>
    </submittedName>
</protein>
<comment type="caution">
    <text evidence="2">The sequence shown here is derived from an EMBL/GenBank/DDBJ whole genome shotgun (WGS) entry which is preliminary data.</text>
</comment>
<reference evidence="2 3" key="1">
    <citation type="submission" date="2024-07" db="EMBL/GenBank/DDBJ databases">
        <title>Chromosome-level genome assembly of the water stick insect Ranatra chinensis (Heteroptera: Nepidae).</title>
        <authorList>
            <person name="Liu X."/>
        </authorList>
    </citation>
    <scope>NUCLEOTIDE SEQUENCE [LARGE SCALE GENOMIC DNA]</scope>
    <source>
        <strain evidence="2">Cailab_2021Rc</strain>
        <tissue evidence="2">Muscle</tissue>
    </source>
</reference>
<sequence length="375" mass="43175">MAVSRNRFQRTLSKTTDHEQCLIHNAMIKRVMSECEERTNLLTKQVKLLKVKRLQELNEANEKTQKQIKDAETKIDKLTEDTEAKGSIIRDITEKLSARESDLRLEKRKTLEEREEEYTRVKAELDAKLGDAIRLREAAESELRSRIEESIKLMTLSEKLERANSAKCELEVQVLSAQSTIAKLQKENSVLISEVTETAKKLSALYEEISSEKLISQRLTKEYAEELQMSDKLKGELEKARLELNASKQEHSQLIDKYEEELRQHKTKINSLQNILIEKERDIEAASPAAIFFFVIHHKDAGSPRIFPWASKRPREPLFQVTLVVIKTRHQRNDIYAQVGHSGAVRGGSYRLKSHRRSGWGGSEHARLPCHGTRV</sequence>
<keyword evidence="1" id="KW-0175">Coiled coil</keyword>
<evidence type="ECO:0000256" key="1">
    <source>
        <dbReference type="SAM" id="Coils"/>
    </source>
</evidence>
<accession>A0ABD0YHH4</accession>
<name>A0ABD0YHH4_9HEMI</name>
<feature type="coiled-coil region" evidence="1">
    <location>
        <begin position="223"/>
        <end position="282"/>
    </location>
</feature>
<organism evidence="2 3">
    <name type="scientific">Ranatra chinensis</name>
    <dbReference type="NCBI Taxonomy" id="642074"/>
    <lineage>
        <taxon>Eukaryota</taxon>
        <taxon>Metazoa</taxon>
        <taxon>Ecdysozoa</taxon>
        <taxon>Arthropoda</taxon>
        <taxon>Hexapoda</taxon>
        <taxon>Insecta</taxon>
        <taxon>Pterygota</taxon>
        <taxon>Neoptera</taxon>
        <taxon>Paraneoptera</taxon>
        <taxon>Hemiptera</taxon>
        <taxon>Heteroptera</taxon>
        <taxon>Panheteroptera</taxon>
        <taxon>Nepomorpha</taxon>
        <taxon>Nepidae</taxon>
        <taxon>Ranatrinae</taxon>
        <taxon>Ranatra</taxon>
    </lineage>
</organism>
<dbReference type="EMBL" id="JBFDAA010000007">
    <property type="protein sequence ID" value="KAL1130740.1"/>
    <property type="molecule type" value="Genomic_DNA"/>
</dbReference>
<feature type="coiled-coil region" evidence="1">
    <location>
        <begin position="54"/>
        <end position="81"/>
    </location>
</feature>
<gene>
    <name evidence="2" type="ORF">AAG570_011981</name>
</gene>